<evidence type="ECO:0000256" key="1">
    <source>
        <dbReference type="SAM" id="MobiDB-lite"/>
    </source>
</evidence>
<protein>
    <submittedName>
        <fullName evidence="2">Putative secreted protein</fullName>
    </submittedName>
</protein>
<feature type="region of interest" description="Disordered" evidence="1">
    <location>
        <begin position="50"/>
        <end position="123"/>
    </location>
</feature>
<sequence>MRLIWVSFWHTRLAIFRTFWSRSEGDLCCSFLPLGCLSCAGCGGVGLGVDDRPFREPSRESAPPSPVSAGRPESRPPSSSTSLDSSTPLDSPAAPEGSGTPAVVPLAPSPATPCSPLESERQE</sequence>
<feature type="compositionally biased region" description="Basic and acidic residues" evidence="1">
    <location>
        <begin position="50"/>
        <end position="59"/>
    </location>
</feature>
<feature type="compositionally biased region" description="Low complexity" evidence="1">
    <location>
        <begin position="67"/>
        <end position="92"/>
    </location>
</feature>
<proteinExistence type="predicted"/>
<accession>A0A6B0UPB2</accession>
<reference evidence="2" key="1">
    <citation type="submission" date="2019-12" db="EMBL/GenBank/DDBJ databases">
        <title>An insight into the sialome of adult female Ixodes ricinus ticks feeding for 6 days.</title>
        <authorList>
            <person name="Perner J."/>
            <person name="Ribeiro J.M.C."/>
        </authorList>
    </citation>
    <scope>NUCLEOTIDE SEQUENCE</scope>
    <source>
        <strain evidence="2">Semi-engorged</strain>
        <tissue evidence="2">Salivary glands</tissue>
    </source>
</reference>
<dbReference type="EMBL" id="GIFC01009390">
    <property type="protein sequence ID" value="MXU91473.1"/>
    <property type="molecule type" value="Transcribed_RNA"/>
</dbReference>
<name>A0A6B0UPB2_IXORI</name>
<organism evidence="2">
    <name type="scientific">Ixodes ricinus</name>
    <name type="common">Common tick</name>
    <name type="synonym">Acarus ricinus</name>
    <dbReference type="NCBI Taxonomy" id="34613"/>
    <lineage>
        <taxon>Eukaryota</taxon>
        <taxon>Metazoa</taxon>
        <taxon>Ecdysozoa</taxon>
        <taxon>Arthropoda</taxon>
        <taxon>Chelicerata</taxon>
        <taxon>Arachnida</taxon>
        <taxon>Acari</taxon>
        <taxon>Parasitiformes</taxon>
        <taxon>Ixodida</taxon>
        <taxon>Ixodoidea</taxon>
        <taxon>Ixodidae</taxon>
        <taxon>Ixodinae</taxon>
        <taxon>Ixodes</taxon>
    </lineage>
</organism>
<dbReference type="AlphaFoldDB" id="A0A6B0UPB2"/>
<evidence type="ECO:0000313" key="2">
    <source>
        <dbReference type="EMBL" id="MXU91473.1"/>
    </source>
</evidence>